<evidence type="ECO:0000313" key="1">
    <source>
        <dbReference type="EMBL" id="KUN90390.1"/>
    </source>
</evidence>
<protein>
    <submittedName>
        <fullName evidence="1">Uncharacterized protein</fullName>
    </submittedName>
</protein>
<reference evidence="1 2" key="1">
    <citation type="submission" date="2015-10" db="EMBL/GenBank/DDBJ databases">
        <title>Draft genome sequence of Streptomyces caeruleatus NRRL B-24802, type strain for the species Streptomyces caeruleatus.</title>
        <authorList>
            <person name="Ruckert C."/>
            <person name="Winkler A."/>
            <person name="Kalinowski J."/>
            <person name="Kampfer P."/>
            <person name="Glaeser S."/>
        </authorList>
    </citation>
    <scope>NUCLEOTIDE SEQUENCE [LARGE SCALE GENOMIC DNA]</scope>
    <source>
        <strain evidence="1 2">NRRL B-24802</strain>
    </source>
</reference>
<dbReference type="RefSeq" id="WP_062725863.1">
    <property type="nucleotide sequence ID" value="NZ_KQ948972.1"/>
</dbReference>
<sequence>MGESLATQLLSADHEMACPNCGYLMWVRYSEIVAQTAVTCPCCYTHIWLVDQTGSAQNAGDVLQQQITQALKGLFR</sequence>
<name>A0A117RH39_9ACTN</name>
<comment type="caution">
    <text evidence="1">The sequence shown here is derived from an EMBL/GenBank/DDBJ whole genome shotgun (WGS) entry which is preliminary data.</text>
</comment>
<proteinExistence type="predicted"/>
<accession>A0A117RH39</accession>
<evidence type="ECO:0000313" key="2">
    <source>
        <dbReference type="Proteomes" id="UP000053429"/>
    </source>
</evidence>
<keyword evidence="2" id="KW-1185">Reference proteome</keyword>
<organism evidence="1 2">
    <name type="scientific">Streptomyces caeruleatus</name>
    <dbReference type="NCBI Taxonomy" id="661399"/>
    <lineage>
        <taxon>Bacteria</taxon>
        <taxon>Bacillati</taxon>
        <taxon>Actinomycetota</taxon>
        <taxon>Actinomycetes</taxon>
        <taxon>Kitasatosporales</taxon>
        <taxon>Streptomycetaceae</taxon>
        <taxon>Streptomyces</taxon>
    </lineage>
</organism>
<gene>
    <name evidence="1" type="ORF">AQJ67_44325</name>
</gene>
<dbReference type="AlphaFoldDB" id="A0A117RH39"/>
<dbReference type="OrthoDB" id="4231312at2"/>
<dbReference type="EMBL" id="LMWY01000101">
    <property type="protein sequence ID" value="KUN90390.1"/>
    <property type="molecule type" value="Genomic_DNA"/>
</dbReference>
<dbReference type="Proteomes" id="UP000053429">
    <property type="component" value="Unassembled WGS sequence"/>
</dbReference>